<organism evidence="7 9">
    <name type="scientific">Heyndrickxia ginsengihumi</name>
    <dbReference type="NCBI Taxonomy" id="363870"/>
    <lineage>
        <taxon>Bacteria</taxon>
        <taxon>Bacillati</taxon>
        <taxon>Bacillota</taxon>
        <taxon>Bacilli</taxon>
        <taxon>Bacillales</taxon>
        <taxon>Bacillaceae</taxon>
        <taxon>Heyndrickxia</taxon>
    </lineage>
</organism>
<dbReference type="STRING" id="363870.NG54_06195"/>
<reference evidence="8" key="2">
    <citation type="submission" date="2020-02" db="EMBL/GenBank/DDBJ databases">
        <authorList>
            <person name="Feng H."/>
        </authorList>
    </citation>
    <scope>NUCLEOTIDE SEQUENCE [LARGE SCALE GENOMIC DNA]</scope>
    <source>
        <strain evidence="8">Gsoil 114</strain>
    </source>
</reference>
<dbReference type="OrthoDB" id="8215804at2"/>
<dbReference type="EMBL" id="JAAIWK010000024">
    <property type="protein sequence ID" value="NEY21021.1"/>
    <property type="molecule type" value="Genomic_DNA"/>
</dbReference>
<dbReference type="Proteomes" id="UP000476934">
    <property type="component" value="Unassembled WGS sequence"/>
</dbReference>
<evidence type="ECO:0000256" key="2">
    <source>
        <dbReference type="ARBA" id="ARBA00008333"/>
    </source>
</evidence>
<comment type="subcellular location">
    <subcellularLocation>
        <location evidence="1">Membrane</location>
        <topology evidence="1">Multi-pass membrane protein</topology>
    </subcellularLocation>
</comment>
<dbReference type="PANTHER" id="PTHR31632">
    <property type="entry name" value="IRON TRANSPORTER FTH1"/>
    <property type="match status" value="1"/>
</dbReference>
<dbReference type="AlphaFoldDB" id="A0A0A6VH70"/>
<evidence type="ECO:0000313" key="9">
    <source>
        <dbReference type="Proteomes" id="UP000030588"/>
    </source>
</evidence>
<protein>
    <submittedName>
        <fullName evidence="8">FTR1 family iron permease</fullName>
    </submittedName>
    <submittedName>
        <fullName evidence="7">Iron permease FTR1 family protein</fullName>
    </submittedName>
</protein>
<feature type="transmembrane region" description="Helical" evidence="6">
    <location>
        <begin position="332"/>
        <end position="349"/>
    </location>
</feature>
<dbReference type="Pfam" id="PF03239">
    <property type="entry name" value="FTR1"/>
    <property type="match status" value="1"/>
</dbReference>
<proteinExistence type="inferred from homology"/>
<feature type="transmembrane region" description="Helical" evidence="6">
    <location>
        <begin position="258"/>
        <end position="281"/>
    </location>
</feature>
<reference evidence="8 10" key="3">
    <citation type="submission" date="2020-03" db="EMBL/GenBank/DDBJ databases">
        <title>Bacillus aquiflavi sp. nov., isolated from yellow water of strong flavor Chinese baijiu in Yibin region of China.</title>
        <authorList>
            <person name="Xie J."/>
        </authorList>
    </citation>
    <scope>NUCLEOTIDE SEQUENCE [LARGE SCALE GENOMIC DNA]</scope>
    <source>
        <strain evidence="8 10">Gsoil 114</strain>
    </source>
</reference>
<evidence type="ECO:0000256" key="1">
    <source>
        <dbReference type="ARBA" id="ARBA00004141"/>
    </source>
</evidence>
<comment type="similarity">
    <text evidence="2">Belongs to the oxidase-dependent Fe transporter (OFeT) (TC 9.A.10.1) family.</text>
</comment>
<keyword evidence="10" id="KW-1185">Reference proteome</keyword>
<evidence type="ECO:0000313" key="7">
    <source>
        <dbReference type="EMBL" id="KHD85974.1"/>
    </source>
</evidence>
<feature type="transmembrane region" description="Helical" evidence="6">
    <location>
        <begin position="403"/>
        <end position="431"/>
    </location>
</feature>
<feature type="transmembrane region" description="Helical" evidence="6">
    <location>
        <begin position="451"/>
        <end position="470"/>
    </location>
</feature>
<accession>A0A0A6VH70</accession>
<dbReference type="GO" id="GO:0033573">
    <property type="term" value="C:high-affinity iron permease complex"/>
    <property type="evidence" value="ECO:0007669"/>
    <property type="project" value="InterPro"/>
</dbReference>
<feature type="transmembrane region" description="Helical" evidence="6">
    <location>
        <begin position="369"/>
        <end position="391"/>
    </location>
</feature>
<keyword evidence="3 6" id="KW-0812">Transmembrane</keyword>
<feature type="transmembrane region" description="Helical" evidence="6">
    <location>
        <begin position="226"/>
        <end position="246"/>
    </location>
</feature>
<name>A0A0A6VH70_9BACI</name>
<feature type="transmembrane region" description="Helical" evidence="6">
    <location>
        <begin position="293"/>
        <end position="312"/>
    </location>
</feature>
<dbReference type="PANTHER" id="PTHR31632:SF2">
    <property type="entry name" value="PLASMA MEMBRANE IRON PERMEASE"/>
    <property type="match status" value="1"/>
</dbReference>
<dbReference type="InterPro" id="IPR004923">
    <property type="entry name" value="FTR1/Fip1/EfeU"/>
</dbReference>
<evidence type="ECO:0000256" key="4">
    <source>
        <dbReference type="ARBA" id="ARBA00022989"/>
    </source>
</evidence>
<dbReference type="Proteomes" id="UP000030588">
    <property type="component" value="Unassembled WGS sequence"/>
</dbReference>
<dbReference type="EMBL" id="JRUN01000013">
    <property type="protein sequence ID" value="KHD85974.1"/>
    <property type="molecule type" value="Genomic_DNA"/>
</dbReference>
<gene>
    <name evidence="8" type="ORF">G4D61_13775</name>
    <name evidence="7" type="ORF">NG54_06195</name>
</gene>
<evidence type="ECO:0000313" key="8">
    <source>
        <dbReference type="EMBL" id="NEY21021.1"/>
    </source>
</evidence>
<evidence type="ECO:0000256" key="6">
    <source>
        <dbReference type="SAM" id="Phobius"/>
    </source>
</evidence>
<reference evidence="7 9" key="1">
    <citation type="submission" date="2014-10" db="EMBL/GenBank/DDBJ databases">
        <title>Draft genome of phytase producing Bacillus ginsengihumi strain M2.11.</title>
        <authorList>
            <person name="Toymentseva A."/>
            <person name="Boulygina E.A."/>
            <person name="Kazakov S.V."/>
            <person name="Kayumov I."/>
            <person name="Suleimanova A.D."/>
            <person name="Mardanova A.M."/>
            <person name="Maria S.N."/>
            <person name="Sergey M.Y."/>
            <person name="Sharipova M.R."/>
        </authorList>
    </citation>
    <scope>NUCLEOTIDE SEQUENCE [LARGE SCALE GENOMIC DNA]</scope>
    <source>
        <strain evidence="7 9">M2.11</strain>
    </source>
</reference>
<sequence length="478" mass="52693">MIIGLIFFIISGFLIGTSRTAKADTETRDVTVPLKSAKEALQYVQSNQLKKAEERFEKDKEWWFANKQKVKNSSLDLAQQIDKQIADVSLAFVNDDQKQAKDNLTALTTSLENYKIGAFTDNQGQTKMNLSIYITKLKAAKTLMQNKNWTAAQAAVQDLQQQWLAVEGDVVSQSQKVYTDSERNLVVLDAYIKDPAKQDRAADQINQMIAELEPLADAHYSWMDAALIPLREGLEALLVVGALLTFAKKAGANKSRNWIIGGTVAGLLTSVIVGSIVVIWLSAAAFGQNNTLINGWAGVIASAMMLYVSYWLHSNSDIAKWNQYIANKSKQAITNGRMVSFAFIAYLAIVREGMETVIFLIGMAGRMSAGQMTVGIVAGFGVLALIAFLMIKVGVRLPLKPFFIISSAIVFYLCFKFMGSGIHSLQLAGVIPSTVNDHLPSINAFSIFPSWYSTLPQAIFLVAAIFVVFYKQFRGKHI</sequence>
<keyword evidence="5 6" id="KW-0472">Membrane</keyword>
<comment type="caution">
    <text evidence="7">The sequence shown here is derived from an EMBL/GenBank/DDBJ whole genome shotgun (WGS) entry which is preliminary data.</text>
</comment>
<evidence type="ECO:0000256" key="5">
    <source>
        <dbReference type="ARBA" id="ARBA00023136"/>
    </source>
</evidence>
<evidence type="ECO:0000313" key="10">
    <source>
        <dbReference type="Proteomes" id="UP000476934"/>
    </source>
</evidence>
<dbReference type="GO" id="GO:0015093">
    <property type="term" value="F:ferrous iron transmembrane transporter activity"/>
    <property type="evidence" value="ECO:0007669"/>
    <property type="project" value="TreeGrafter"/>
</dbReference>
<evidence type="ECO:0000256" key="3">
    <source>
        <dbReference type="ARBA" id="ARBA00022692"/>
    </source>
</evidence>
<keyword evidence="4 6" id="KW-1133">Transmembrane helix</keyword>